<keyword evidence="4" id="KW-0946">Virion</keyword>
<dbReference type="EMBL" id="MDGM01000012">
    <property type="protein sequence ID" value="PIB24305.1"/>
    <property type="molecule type" value="Genomic_DNA"/>
</dbReference>
<dbReference type="OrthoDB" id="7203955at2"/>
<dbReference type="InterPro" id="IPR007450">
    <property type="entry name" value="BamE_dom"/>
</dbReference>
<keyword evidence="5" id="KW-1185">Reference proteome</keyword>
<accession>A0A2G5K4G1</accession>
<gene>
    <name evidence="4" type="ORF">BFP76_03545</name>
</gene>
<proteinExistence type="predicted"/>
<keyword evidence="2" id="KW-0472">Membrane</keyword>
<name>A0A2G5K4G1_9RHOB</name>
<evidence type="ECO:0000313" key="5">
    <source>
        <dbReference type="Proteomes" id="UP000231516"/>
    </source>
</evidence>
<protein>
    <submittedName>
        <fullName evidence="4">Cell envelope protein SmpA</fullName>
    </submittedName>
</protein>
<organism evidence="4 5">
    <name type="scientific">Paramylibacter kogurei</name>
    <dbReference type="NCBI Taxonomy" id="1889778"/>
    <lineage>
        <taxon>Bacteria</taxon>
        <taxon>Pseudomonadati</taxon>
        <taxon>Pseudomonadota</taxon>
        <taxon>Alphaproteobacteria</taxon>
        <taxon>Rhodobacterales</taxon>
        <taxon>Paracoccaceae</taxon>
        <taxon>Paramylibacter</taxon>
    </lineage>
</organism>
<comment type="caution">
    <text evidence="4">The sequence shown here is derived from an EMBL/GenBank/DDBJ whole genome shotgun (WGS) entry which is preliminary data.</text>
</comment>
<dbReference type="GO" id="GO:0019867">
    <property type="term" value="C:outer membrane"/>
    <property type="evidence" value="ECO:0007669"/>
    <property type="project" value="InterPro"/>
</dbReference>
<dbReference type="AlphaFoldDB" id="A0A2G5K4G1"/>
<keyword evidence="1" id="KW-0732">Signal</keyword>
<dbReference type="Proteomes" id="UP000231516">
    <property type="component" value="Unassembled WGS sequence"/>
</dbReference>
<sequence>MFGRLNRFMAVGILLLGFAACSEVFRYHGYAPTDAQLEELVVGIDTRGSVEDIVGPPSSTGVMNDGGWYYISTKIRHYAYQEARVVDRELVAISFDSEDVITNIERFGLADGRVIVLNRRVTELPVKGPGVLSQILGTLGNIDAGQILGGN</sequence>
<reference evidence="4 5" key="1">
    <citation type="submission" date="2016-08" db="EMBL/GenBank/DDBJ databases">
        <title>Draft genome of Amylibacter sp. strain 4G11.</title>
        <authorList>
            <person name="Wong S.-K."/>
            <person name="Hamasaki K."/>
            <person name="Yoshizawa S."/>
        </authorList>
    </citation>
    <scope>NUCLEOTIDE SEQUENCE [LARGE SCALE GENOMIC DNA]</scope>
    <source>
        <strain evidence="4 5">4G11</strain>
    </source>
</reference>
<evidence type="ECO:0000256" key="1">
    <source>
        <dbReference type="ARBA" id="ARBA00022729"/>
    </source>
</evidence>
<feature type="domain" description="Outer membrane protein assembly factor BamE" evidence="3">
    <location>
        <begin position="29"/>
        <end position="104"/>
    </location>
</feature>
<dbReference type="Pfam" id="PF04355">
    <property type="entry name" value="BamE"/>
    <property type="match status" value="1"/>
</dbReference>
<evidence type="ECO:0000256" key="2">
    <source>
        <dbReference type="ARBA" id="ARBA00023136"/>
    </source>
</evidence>
<dbReference type="Gene3D" id="3.30.1450.10">
    <property type="match status" value="1"/>
</dbReference>
<dbReference type="PROSITE" id="PS51257">
    <property type="entry name" value="PROKAR_LIPOPROTEIN"/>
    <property type="match status" value="1"/>
</dbReference>
<evidence type="ECO:0000259" key="3">
    <source>
        <dbReference type="Pfam" id="PF04355"/>
    </source>
</evidence>
<dbReference type="InterPro" id="IPR037873">
    <property type="entry name" value="BamE-like"/>
</dbReference>
<dbReference type="RefSeq" id="WP_099592627.1">
    <property type="nucleotide sequence ID" value="NZ_MDGM01000012.1"/>
</dbReference>
<keyword evidence="4" id="KW-0261">Viral envelope protein</keyword>
<evidence type="ECO:0000313" key="4">
    <source>
        <dbReference type="EMBL" id="PIB24305.1"/>
    </source>
</evidence>